<reference evidence="3" key="3">
    <citation type="submission" date="2015-04" db="UniProtKB">
        <authorList>
            <consortium name="EnsemblPlants"/>
        </authorList>
    </citation>
    <scope>IDENTIFICATION</scope>
    <source>
        <strain evidence="3">cv. Jemalong A17</strain>
    </source>
</reference>
<accession>G7KVA4</accession>
<reference evidence="2 4" key="2">
    <citation type="journal article" date="2014" name="BMC Genomics">
        <title>An improved genome release (version Mt4.0) for the model legume Medicago truncatula.</title>
        <authorList>
            <person name="Tang H."/>
            <person name="Krishnakumar V."/>
            <person name="Bidwell S."/>
            <person name="Rosen B."/>
            <person name="Chan A."/>
            <person name="Zhou S."/>
            <person name="Gentzbittel L."/>
            <person name="Childs K.L."/>
            <person name="Yandell M."/>
            <person name="Gundlach H."/>
            <person name="Mayer K.F."/>
            <person name="Schwartz D.C."/>
            <person name="Town C.D."/>
        </authorList>
    </citation>
    <scope>GENOME REANNOTATION</scope>
    <source>
        <strain evidence="3 4">cv. Jemalong A17</strain>
    </source>
</reference>
<sequence>MALMFSSHNLPLHLNYNKTPSAFQSQIIPSSKPNIHFLQFPSIQCSSSSNNKTSSNINLRTCKNCKTQFDPQLNHPLACRFHTAHFGGIIEPETLRRSTLQAPKPTPPGQPKWVDMMPFLPGRHEHKLFLFIMQLWIFMYLDLFGYKLAVIECFILSSTTGETKRKFESVHEGGTMNTPGSGKVLQYWHCCGSEDPFDIGCTASPHSSYDD</sequence>
<keyword evidence="1" id="KW-1133">Transmembrane helix</keyword>
<proteinExistence type="predicted"/>
<evidence type="ECO:0000256" key="1">
    <source>
        <dbReference type="SAM" id="Phobius"/>
    </source>
</evidence>
<dbReference type="AlphaFoldDB" id="G7KVA4"/>
<name>G7KVA4_MEDTR</name>
<reference evidence="2 4" key="1">
    <citation type="journal article" date="2011" name="Nature">
        <title>The Medicago genome provides insight into the evolution of rhizobial symbioses.</title>
        <authorList>
            <person name="Young N.D."/>
            <person name="Debelle F."/>
            <person name="Oldroyd G.E."/>
            <person name="Geurts R."/>
            <person name="Cannon S.B."/>
            <person name="Udvardi M.K."/>
            <person name="Benedito V.A."/>
            <person name="Mayer K.F."/>
            <person name="Gouzy J."/>
            <person name="Schoof H."/>
            <person name="Van de Peer Y."/>
            <person name="Proost S."/>
            <person name="Cook D.R."/>
            <person name="Meyers B.C."/>
            <person name="Spannagl M."/>
            <person name="Cheung F."/>
            <person name="De Mita S."/>
            <person name="Krishnakumar V."/>
            <person name="Gundlach H."/>
            <person name="Zhou S."/>
            <person name="Mudge J."/>
            <person name="Bharti A.K."/>
            <person name="Murray J.D."/>
            <person name="Naoumkina M.A."/>
            <person name="Rosen B."/>
            <person name="Silverstein K.A."/>
            <person name="Tang H."/>
            <person name="Rombauts S."/>
            <person name="Zhao P.X."/>
            <person name="Zhou P."/>
            <person name="Barbe V."/>
            <person name="Bardou P."/>
            <person name="Bechner M."/>
            <person name="Bellec A."/>
            <person name="Berger A."/>
            <person name="Berges H."/>
            <person name="Bidwell S."/>
            <person name="Bisseling T."/>
            <person name="Choisne N."/>
            <person name="Couloux A."/>
            <person name="Denny R."/>
            <person name="Deshpande S."/>
            <person name="Dai X."/>
            <person name="Doyle J.J."/>
            <person name="Dudez A.M."/>
            <person name="Farmer A.D."/>
            <person name="Fouteau S."/>
            <person name="Franken C."/>
            <person name="Gibelin C."/>
            <person name="Gish J."/>
            <person name="Goldstein S."/>
            <person name="Gonzalez A.J."/>
            <person name="Green P.J."/>
            <person name="Hallab A."/>
            <person name="Hartog M."/>
            <person name="Hua A."/>
            <person name="Humphray S.J."/>
            <person name="Jeong D.H."/>
            <person name="Jing Y."/>
            <person name="Jocker A."/>
            <person name="Kenton S.M."/>
            <person name="Kim D.J."/>
            <person name="Klee K."/>
            <person name="Lai H."/>
            <person name="Lang C."/>
            <person name="Lin S."/>
            <person name="Macmil S.L."/>
            <person name="Magdelenat G."/>
            <person name="Matthews L."/>
            <person name="McCorrison J."/>
            <person name="Monaghan E.L."/>
            <person name="Mun J.H."/>
            <person name="Najar F.Z."/>
            <person name="Nicholson C."/>
            <person name="Noirot C."/>
            <person name="O'Bleness M."/>
            <person name="Paule C.R."/>
            <person name="Poulain J."/>
            <person name="Prion F."/>
            <person name="Qin B."/>
            <person name="Qu C."/>
            <person name="Retzel E.F."/>
            <person name="Riddle C."/>
            <person name="Sallet E."/>
            <person name="Samain S."/>
            <person name="Samson N."/>
            <person name="Sanders I."/>
            <person name="Saurat O."/>
            <person name="Scarpelli C."/>
            <person name="Schiex T."/>
            <person name="Segurens B."/>
            <person name="Severin A.J."/>
            <person name="Sherrier D.J."/>
            <person name="Shi R."/>
            <person name="Sims S."/>
            <person name="Singer S.R."/>
            <person name="Sinharoy S."/>
            <person name="Sterck L."/>
            <person name="Viollet A."/>
            <person name="Wang B.B."/>
            <person name="Wang K."/>
            <person name="Wang M."/>
            <person name="Wang X."/>
            <person name="Warfsmann J."/>
            <person name="Weissenbach J."/>
            <person name="White D.D."/>
            <person name="White J.D."/>
            <person name="Wiley G.B."/>
            <person name="Wincker P."/>
            <person name="Xing Y."/>
            <person name="Yang L."/>
            <person name="Yao Z."/>
            <person name="Ying F."/>
            <person name="Zhai J."/>
            <person name="Zhou L."/>
            <person name="Zuber A."/>
            <person name="Denarie J."/>
            <person name="Dixon R.A."/>
            <person name="May G.D."/>
            <person name="Schwartz D.C."/>
            <person name="Rogers J."/>
            <person name="Quetier F."/>
            <person name="Town C.D."/>
            <person name="Roe B.A."/>
        </authorList>
    </citation>
    <scope>NUCLEOTIDE SEQUENCE [LARGE SCALE GENOMIC DNA]</scope>
    <source>
        <strain evidence="2">A17</strain>
        <strain evidence="3 4">cv. Jemalong A17</strain>
    </source>
</reference>
<dbReference type="HOGENOM" id="CLU_1306495_0_0_1"/>
<dbReference type="EMBL" id="CM001223">
    <property type="protein sequence ID" value="AES80635.1"/>
    <property type="molecule type" value="Genomic_DNA"/>
</dbReference>
<dbReference type="PaxDb" id="3880-AES80635"/>
<evidence type="ECO:0000313" key="3">
    <source>
        <dbReference type="EnsemblPlants" id="AES80635"/>
    </source>
</evidence>
<dbReference type="EnsemblPlants" id="AES80635">
    <property type="protein sequence ID" value="AES80635"/>
    <property type="gene ID" value="MTR_7g082970"/>
</dbReference>
<protein>
    <submittedName>
        <fullName evidence="2">Transmembrane protein, putative</fullName>
    </submittedName>
</protein>
<evidence type="ECO:0000313" key="2">
    <source>
        <dbReference type="EMBL" id="AES80635.1"/>
    </source>
</evidence>
<dbReference type="eggNOG" id="ENOG502S12C">
    <property type="taxonomic scope" value="Eukaryota"/>
</dbReference>
<dbReference type="PANTHER" id="PTHR35106">
    <property type="entry name" value="BNAA07G25190D PROTEIN"/>
    <property type="match status" value="1"/>
</dbReference>
<evidence type="ECO:0000313" key="4">
    <source>
        <dbReference type="Proteomes" id="UP000002051"/>
    </source>
</evidence>
<gene>
    <name evidence="2" type="ordered locus">MTR_7g082970</name>
</gene>
<keyword evidence="1 2" id="KW-0812">Transmembrane</keyword>
<dbReference type="PANTHER" id="PTHR35106:SF5">
    <property type="entry name" value="CARBOXYPEPTIDASE"/>
    <property type="match status" value="1"/>
</dbReference>
<dbReference type="Proteomes" id="UP000002051">
    <property type="component" value="Unassembled WGS sequence"/>
</dbReference>
<organism evidence="2 4">
    <name type="scientific">Medicago truncatula</name>
    <name type="common">Barrel medic</name>
    <name type="synonym">Medicago tribuloides</name>
    <dbReference type="NCBI Taxonomy" id="3880"/>
    <lineage>
        <taxon>Eukaryota</taxon>
        <taxon>Viridiplantae</taxon>
        <taxon>Streptophyta</taxon>
        <taxon>Embryophyta</taxon>
        <taxon>Tracheophyta</taxon>
        <taxon>Spermatophyta</taxon>
        <taxon>Magnoliopsida</taxon>
        <taxon>eudicotyledons</taxon>
        <taxon>Gunneridae</taxon>
        <taxon>Pentapetalae</taxon>
        <taxon>rosids</taxon>
        <taxon>fabids</taxon>
        <taxon>Fabales</taxon>
        <taxon>Fabaceae</taxon>
        <taxon>Papilionoideae</taxon>
        <taxon>50 kb inversion clade</taxon>
        <taxon>NPAAA clade</taxon>
        <taxon>Hologalegina</taxon>
        <taxon>IRL clade</taxon>
        <taxon>Trifolieae</taxon>
        <taxon>Medicago</taxon>
    </lineage>
</organism>
<keyword evidence="1" id="KW-0472">Membrane</keyword>
<dbReference type="STRING" id="3880.G7KVA4"/>
<keyword evidence="4" id="KW-1185">Reference proteome</keyword>
<feature type="transmembrane region" description="Helical" evidence="1">
    <location>
        <begin position="128"/>
        <end position="149"/>
    </location>
</feature>